<sequence>MNPQQIFINGRFLAQSVTGVQRYAREVVLALDDLLEAGEIDRNRYAFVIVSPAGASDFPGLKHIAIRSMGPLRGQAWEQLFLPAISRKEWILSFCNVGPLIKRRHVVTIHDASIFAYPEAYSPGFRAWYKFALPLLGKTAAKIVTDSHFSESELIKYCGLPPGKIAVVPLGVDHMSRLQPDYDVFQKHRLGEKPYILAVSSLSPHKNFMRLVQAFDLLRNEDVDIVVAGGANSKVFSNSRFSSHQSNVHYLGYVSDGELKALYERAHCFVYPSLYEGFGLPPLEAMACGCPVIVSNAASLNEVCGAAALYCDPKSHEDIADKIGLLLTDEALREKLCETGRLRAARFLWTDTARAIWKETVRMIN</sequence>
<keyword evidence="1 4" id="KW-0808">Transferase</keyword>
<reference evidence="5" key="1">
    <citation type="submission" date="2020-03" db="EMBL/GenBank/DDBJ databases">
        <title>Complete genome sequence of sulfur-oxidizing bacterium skT11.</title>
        <authorList>
            <person name="Kanda M."/>
            <person name="Kojima H."/>
            <person name="Fukui M."/>
        </authorList>
    </citation>
    <scope>NUCLEOTIDE SEQUENCE [LARGE SCALE GENOMIC DNA]</scope>
    <source>
        <strain evidence="5">skT11</strain>
    </source>
</reference>
<dbReference type="RefSeq" id="WP_173068539.1">
    <property type="nucleotide sequence ID" value="NZ_AP022853.1"/>
</dbReference>
<keyword evidence="5" id="KW-1185">Reference proteome</keyword>
<feature type="domain" description="Glycosyltransferase subfamily 4-like N-terminal" evidence="3">
    <location>
        <begin position="102"/>
        <end position="174"/>
    </location>
</feature>
<evidence type="ECO:0000259" key="2">
    <source>
        <dbReference type="Pfam" id="PF00534"/>
    </source>
</evidence>
<name>A0A6F8VG99_9PROT</name>
<gene>
    <name evidence="4" type="ORF">SKTS_35900</name>
</gene>
<dbReference type="GO" id="GO:0009103">
    <property type="term" value="P:lipopolysaccharide biosynthetic process"/>
    <property type="evidence" value="ECO:0007669"/>
    <property type="project" value="TreeGrafter"/>
</dbReference>
<evidence type="ECO:0000313" key="4">
    <source>
        <dbReference type="EMBL" id="BCB28704.1"/>
    </source>
</evidence>
<dbReference type="FunFam" id="3.40.50.2000:FF:000119">
    <property type="entry name" value="Glycosyl transferase group 1"/>
    <property type="match status" value="1"/>
</dbReference>
<dbReference type="GO" id="GO:0016757">
    <property type="term" value="F:glycosyltransferase activity"/>
    <property type="evidence" value="ECO:0007669"/>
    <property type="project" value="InterPro"/>
</dbReference>
<dbReference type="EMBL" id="AP022853">
    <property type="protein sequence ID" value="BCB28704.1"/>
    <property type="molecule type" value="Genomic_DNA"/>
</dbReference>
<evidence type="ECO:0000259" key="3">
    <source>
        <dbReference type="Pfam" id="PF13439"/>
    </source>
</evidence>
<dbReference type="SUPFAM" id="SSF53756">
    <property type="entry name" value="UDP-Glycosyltransferase/glycogen phosphorylase"/>
    <property type="match status" value="1"/>
</dbReference>
<dbReference type="Gene3D" id="3.40.50.2000">
    <property type="entry name" value="Glycogen Phosphorylase B"/>
    <property type="match status" value="2"/>
</dbReference>
<dbReference type="InterPro" id="IPR028098">
    <property type="entry name" value="Glyco_trans_4-like_N"/>
</dbReference>
<proteinExistence type="predicted"/>
<evidence type="ECO:0000256" key="1">
    <source>
        <dbReference type="ARBA" id="ARBA00022679"/>
    </source>
</evidence>
<feature type="domain" description="Glycosyl transferase family 1" evidence="2">
    <location>
        <begin position="186"/>
        <end position="341"/>
    </location>
</feature>
<dbReference type="CDD" id="cd03809">
    <property type="entry name" value="GT4_MtfB-like"/>
    <property type="match status" value="1"/>
</dbReference>
<organism evidence="4 5">
    <name type="scientific">Sulfurimicrobium lacus</name>
    <dbReference type="NCBI Taxonomy" id="2715678"/>
    <lineage>
        <taxon>Bacteria</taxon>
        <taxon>Pseudomonadati</taxon>
        <taxon>Pseudomonadota</taxon>
        <taxon>Betaproteobacteria</taxon>
        <taxon>Nitrosomonadales</taxon>
        <taxon>Sulfuricellaceae</taxon>
        <taxon>Sulfurimicrobium</taxon>
    </lineage>
</organism>
<dbReference type="PANTHER" id="PTHR46401:SF2">
    <property type="entry name" value="GLYCOSYLTRANSFERASE WBBK-RELATED"/>
    <property type="match status" value="1"/>
</dbReference>
<dbReference type="PANTHER" id="PTHR46401">
    <property type="entry name" value="GLYCOSYLTRANSFERASE WBBK-RELATED"/>
    <property type="match status" value="1"/>
</dbReference>
<dbReference type="Proteomes" id="UP000502260">
    <property type="component" value="Chromosome"/>
</dbReference>
<protein>
    <submittedName>
        <fullName evidence="4">Glycosyl transferase family 1</fullName>
    </submittedName>
</protein>
<dbReference type="InterPro" id="IPR001296">
    <property type="entry name" value="Glyco_trans_1"/>
</dbReference>
<dbReference type="Pfam" id="PF00534">
    <property type="entry name" value="Glycos_transf_1"/>
    <property type="match status" value="1"/>
</dbReference>
<accession>A0A6F8VG99</accession>
<dbReference type="KEGG" id="slac:SKTS_35900"/>
<evidence type="ECO:0000313" key="5">
    <source>
        <dbReference type="Proteomes" id="UP000502260"/>
    </source>
</evidence>
<dbReference type="Pfam" id="PF13439">
    <property type="entry name" value="Glyco_transf_4"/>
    <property type="match status" value="1"/>
</dbReference>
<dbReference type="AlphaFoldDB" id="A0A6F8VG99"/>